<evidence type="ECO:0000256" key="3">
    <source>
        <dbReference type="ARBA" id="ARBA00022448"/>
    </source>
</evidence>
<dbReference type="InterPro" id="IPR000914">
    <property type="entry name" value="SBP_5_dom"/>
</dbReference>
<dbReference type="Gene3D" id="3.40.190.10">
    <property type="entry name" value="Periplasmic binding protein-like II"/>
    <property type="match status" value="1"/>
</dbReference>
<dbReference type="PANTHER" id="PTHR30290">
    <property type="entry name" value="PERIPLASMIC BINDING COMPONENT OF ABC TRANSPORTER"/>
    <property type="match status" value="1"/>
</dbReference>
<dbReference type="AlphaFoldDB" id="A0A931J355"/>
<evidence type="ECO:0000259" key="6">
    <source>
        <dbReference type="Pfam" id="PF00496"/>
    </source>
</evidence>
<name>A0A931J355_9BURK</name>
<comment type="subcellular location">
    <subcellularLocation>
        <location evidence="1">Cell envelope</location>
    </subcellularLocation>
</comment>
<evidence type="ECO:0000256" key="4">
    <source>
        <dbReference type="ARBA" id="ARBA00022729"/>
    </source>
</evidence>
<dbReference type="GO" id="GO:0030288">
    <property type="term" value="C:outer membrane-bounded periplasmic space"/>
    <property type="evidence" value="ECO:0007669"/>
    <property type="project" value="UniProtKB-ARBA"/>
</dbReference>
<evidence type="ECO:0000313" key="7">
    <source>
        <dbReference type="EMBL" id="MBH9577315.1"/>
    </source>
</evidence>
<dbReference type="PANTHER" id="PTHR30290:SF10">
    <property type="entry name" value="PERIPLASMIC OLIGOPEPTIDE-BINDING PROTEIN-RELATED"/>
    <property type="match status" value="1"/>
</dbReference>
<sequence length="594" mass="67125">MKRLLLAGLLALCTLAQAEAPKKTLRYAFRVAETGFDPARINDLYSRTITPHIFESLVTYDHLARPAKLKPLTAVELPTPNADFTVWTARIRPGIYFSADPAFKGQKRELVAADYAYALRRFADPLIPSPGWTSVESWGIQGLKALREQAQKAKRGLDYERPIPGLQVLDRYTLRIALDKPNPRFLQELAGGDLYGAVAREVVEAYGDDTMAHPVGTGPFVLTEWKRGSRIVLERNPDYRERFYDAEPNADDAEGQALLQKFKGRRLPMVDRVEIAIIEENQPRWLAFLKGEHDFIERVPEDFISLAAPNGKLAPNLTKQGMHLHRTLNSEVYFQMFNMDDPVVGGFAPEKVALRRAIGLGMDLEAEIRLVRRGQAIPAQGFYTPNTVGYDPLLKTENGEFNPAKAKGLLDLYGYTDRDGDGCRDAPDGGPLKLEMNTTPEAFQRQIDERFDKDMKRIGLCVAFKAAKWPEQLKAARAGKYQMWMVATSADKPDGQSSLARFHSAQVGGQNMSRFRLPEMDSLYEQIITLPEGPERLALMARTVRLAVAYMPIKFKGHRFLTDIERTQMSGYRRPLFWQNWWEYVDVDPAAAAR</sequence>
<comment type="similarity">
    <text evidence="2">Belongs to the bacterial solute-binding protein 5 family.</text>
</comment>
<dbReference type="PIRSF" id="PIRSF002741">
    <property type="entry name" value="MppA"/>
    <property type="match status" value="1"/>
</dbReference>
<feature type="domain" description="Solute-binding protein family 5" evidence="6">
    <location>
        <begin position="68"/>
        <end position="506"/>
    </location>
</feature>
<protein>
    <submittedName>
        <fullName evidence="7">Bicyclomycin resistance protein</fullName>
    </submittedName>
</protein>
<keyword evidence="3" id="KW-0813">Transport</keyword>
<feature type="chain" id="PRO_5037129376" evidence="5">
    <location>
        <begin position="19"/>
        <end position="594"/>
    </location>
</feature>
<dbReference type="EMBL" id="JAEDAK010000006">
    <property type="protein sequence ID" value="MBH9577315.1"/>
    <property type="molecule type" value="Genomic_DNA"/>
</dbReference>
<dbReference type="RefSeq" id="WP_198111090.1">
    <property type="nucleotide sequence ID" value="NZ_JAEDAK010000006.1"/>
</dbReference>
<evidence type="ECO:0000256" key="5">
    <source>
        <dbReference type="SAM" id="SignalP"/>
    </source>
</evidence>
<dbReference type="Gene3D" id="3.10.105.10">
    <property type="entry name" value="Dipeptide-binding Protein, Domain 3"/>
    <property type="match status" value="1"/>
</dbReference>
<dbReference type="Proteomes" id="UP000613266">
    <property type="component" value="Unassembled WGS sequence"/>
</dbReference>
<evidence type="ECO:0000313" key="8">
    <source>
        <dbReference type="Proteomes" id="UP000613266"/>
    </source>
</evidence>
<dbReference type="GO" id="GO:0015833">
    <property type="term" value="P:peptide transport"/>
    <property type="evidence" value="ECO:0007669"/>
    <property type="project" value="TreeGrafter"/>
</dbReference>
<gene>
    <name evidence="7" type="ORF">I7X39_10435</name>
</gene>
<dbReference type="GO" id="GO:1904680">
    <property type="term" value="F:peptide transmembrane transporter activity"/>
    <property type="evidence" value="ECO:0007669"/>
    <property type="project" value="TreeGrafter"/>
</dbReference>
<dbReference type="Pfam" id="PF00496">
    <property type="entry name" value="SBP_bac_5"/>
    <property type="match status" value="1"/>
</dbReference>
<feature type="signal peptide" evidence="5">
    <location>
        <begin position="1"/>
        <end position="18"/>
    </location>
</feature>
<proteinExistence type="inferred from homology"/>
<keyword evidence="4 5" id="KW-0732">Signal</keyword>
<dbReference type="InterPro" id="IPR039424">
    <property type="entry name" value="SBP_5"/>
</dbReference>
<keyword evidence="8" id="KW-1185">Reference proteome</keyword>
<dbReference type="GO" id="GO:0043190">
    <property type="term" value="C:ATP-binding cassette (ABC) transporter complex"/>
    <property type="evidence" value="ECO:0007669"/>
    <property type="project" value="InterPro"/>
</dbReference>
<evidence type="ECO:0000256" key="2">
    <source>
        <dbReference type="ARBA" id="ARBA00005695"/>
    </source>
</evidence>
<dbReference type="SUPFAM" id="SSF53850">
    <property type="entry name" value="Periplasmic binding protein-like II"/>
    <property type="match status" value="1"/>
</dbReference>
<dbReference type="InterPro" id="IPR030678">
    <property type="entry name" value="Peptide/Ni-bd"/>
</dbReference>
<reference evidence="7" key="1">
    <citation type="submission" date="2020-12" db="EMBL/GenBank/DDBJ databases">
        <title>The genome sequence of Inhella sp. 1Y17.</title>
        <authorList>
            <person name="Liu Y."/>
        </authorList>
    </citation>
    <scope>NUCLEOTIDE SEQUENCE</scope>
    <source>
        <strain evidence="7">1Y17</strain>
    </source>
</reference>
<comment type="caution">
    <text evidence="7">The sequence shown here is derived from an EMBL/GenBank/DDBJ whole genome shotgun (WGS) entry which is preliminary data.</text>
</comment>
<organism evidence="7 8">
    <name type="scientific">Inhella proteolytica</name>
    <dbReference type="NCBI Taxonomy" id="2795029"/>
    <lineage>
        <taxon>Bacteria</taxon>
        <taxon>Pseudomonadati</taxon>
        <taxon>Pseudomonadota</taxon>
        <taxon>Betaproteobacteria</taxon>
        <taxon>Burkholderiales</taxon>
        <taxon>Sphaerotilaceae</taxon>
        <taxon>Inhella</taxon>
    </lineage>
</organism>
<accession>A0A931J355</accession>
<evidence type="ECO:0000256" key="1">
    <source>
        <dbReference type="ARBA" id="ARBA00004196"/>
    </source>
</evidence>